<name>A0A835VJX6_VANPL</name>
<gene>
    <name evidence="1" type="ORF">HPP92_004439</name>
</gene>
<protein>
    <submittedName>
        <fullName evidence="1">Uncharacterized protein</fullName>
    </submittedName>
</protein>
<proteinExistence type="predicted"/>
<comment type="caution">
    <text evidence="1">The sequence shown here is derived from an EMBL/GenBank/DDBJ whole genome shotgun (WGS) entry which is preliminary data.</text>
</comment>
<accession>A0A835VJX6</accession>
<evidence type="ECO:0000313" key="1">
    <source>
        <dbReference type="EMBL" id="KAG0499748.1"/>
    </source>
</evidence>
<dbReference type="EMBL" id="JADCNL010000001">
    <property type="protein sequence ID" value="KAG0499748.1"/>
    <property type="molecule type" value="Genomic_DNA"/>
</dbReference>
<organism evidence="1 2">
    <name type="scientific">Vanilla planifolia</name>
    <name type="common">Vanilla</name>
    <dbReference type="NCBI Taxonomy" id="51239"/>
    <lineage>
        <taxon>Eukaryota</taxon>
        <taxon>Viridiplantae</taxon>
        <taxon>Streptophyta</taxon>
        <taxon>Embryophyta</taxon>
        <taxon>Tracheophyta</taxon>
        <taxon>Spermatophyta</taxon>
        <taxon>Magnoliopsida</taxon>
        <taxon>Liliopsida</taxon>
        <taxon>Asparagales</taxon>
        <taxon>Orchidaceae</taxon>
        <taxon>Vanilloideae</taxon>
        <taxon>Vanilleae</taxon>
        <taxon>Vanilla</taxon>
    </lineage>
</organism>
<reference evidence="1 2" key="1">
    <citation type="journal article" date="2020" name="Nat. Food">
        <title>A phased Vanilla planifolia genome enables genetic improvement of flavour and production.</title>
        <authorList>
            <person name="Hasing T."/>
            <person name="Tang H."/>
            <person name="Brym M."/>
            <person name="Khazi F."/>
            <person name="Huang T."/>
            <person name="Chambers A.H."/>
        </authorList>
    </citation>
    <scope>NUCLEOTIDE SEQUENCE [LARGE SCALE GENOMIC DNA]</scope>
    <source>
        <tissue evidence="1">Leaf</tissue>
    </source>
</reference>
<dbReference type="AlphaFoldDB" id="A0A835VJX6"/>
<sequence length="81" mass="8752">MTSRKASRWPPPPTSAAMRKLSRGSAFMAPSIHFSKLFMSTSYLLLYHNSPFGTSWCPAAVPPNLLPSTASVALMAPMSIP</sequence>
<dbReference type="Proteomes" id="UP000636800">
    <property type="component" value="Chromosome 1"/>
</dbReference>
<evidence type="ECO:0000313" key="2">
    <source>
        <dbReference type="Proteomes" id="UP000636800"/>
    </source>
</evidence>
<keyword evidence="2" id="KW-1185">Reference proteome</keyword>